<feature type="domain" description="Transcriptional regulator DIP2311-like C-terminal" evidence="1">
    <location>
        <begin position="18"/>
        <end position="56"/>
    </location>
</feature>
<proteinExistence type="predicted"/>
<sequence length="58" mass="6299">MFDKGVDGFEGGMTAKKYISLTKTSKATATRDLQDMASKGILKPQGGGRSVHYELKFT</sequence>
<dbReference type="Proteomes" id="UP000199438">
    <property type="component" value="Unassembled WGS sequence"/>
</dbReference>
<evidence type="ECO:0000259" key="1">
    <source>
        <dbReference type="Pfam" id="PF22168"/>
    </source>
</evidence>
<gene>
    <name evidence="2" type="ORF">SAMN04487907_101894</name>
</gene>
<protein>
    <recommendedName>
        <fullName evidence="1">Transcriptional regulator DIP2311-like C-terminal domain-containing protein</fullName>
    </recommendedName>
</protein>
<dbReference type="InterPro" id="IPR036388">
    <property type="entry name" value="WH-like_DNA-bd_sf"/>
</dbReference>
<organism evidence="2 3">
    <name type="scientific">Zunongwangia mangrovi</name>
    <dbReference type="NCBI Taxonomy" id="1334022"/>
    <lineage>
        <taxon>Bacteria</taxon>
        <taxon>Pseudomonadati</taxon>
        <taxon>Bacteroidota</taxon>
        <taxon>Flavobacteriia</taxon>
        <taxon>Flavobacteriales</taxon>
        <taxon>Flavobacteriaceae</taxon>
        <taxon>Zunongwangia</taxon>
    </lineage>
</organism>
<evidence type="ECO:0000313" key="3">
    <source>
        <dbReference type="Proteomes" id="UP000199438"/>
    </source>
</evidence>
<reference evidence="3" key="1">
    <citation type="submission" date="2016-10" db="EMBL/GenBank/DDBJ databases">
        <authorList>
            <person name="Varghese N."/>
            <person name="Submissions S."/>
        </authorList>
    </citation>
    <scope>NUCLEOTIDE SEQUENCE [LARGE SCALE GENOMIC DNA]</scope>
    <source>
        <strain evidence="3">DSM 24499</strain>
    </source>
</reference>
<dbReference type="Gene3D" id="1.10.10.10">
    <property type="entry name" value="Winged helix-like DNA-binding domain superfamily/Winged helix DNA-binding domain"/>
    <property type="match status" value="1"/>
</dbReference>
<dbReference type="EMBL" id="FOKV01000001">
    <property type="protein sequence ID" value="SFB84688.1"/>
    <property type="molecule type" value="Genomic_DNA"/>
</dbReference>
<dbReference type="AlphaFoldDB" id="A0A1I1EH44"/>
<keyword evidence="3" id="KW-1185">Reference proteome</keyword>
<name>A0A1I1EH44_9FLAO</name>
<evidence type="ECO:0000313" key="2">
    <source>
        <dbReference type="EMBL" id="SFB84688.1"/>
    </source>
</evidence>
<accession>A0A1I1EH44</accession>
<dbReference type="InterPro" id="IPR054760">
    <property type="entry name" value="DIP2311-like_C"/>
</dbReference>
<dbReference type="Pfam" id="PF22168">
    <property type="entry name" value="DIP2311-like_C"/>
    <property type="match status" value="1"/>
</dbReference>
<dbReference type="STRING" id="1334022.SAMN04487907_101894"/>